<dbReference type="EMBL" id="JAEUBG010002607">
    <property type="protein sequence ID" value="KAH3684327.1"/>
    <property type="molecule type" value="Genomic_DNA"/>
</dbReference>
<protein>
    <submittedName>
        <fullName evidence="1">Uncharacterized protein</fullName>
    </submittedName>
</protein>
<comment type="caution">
    <text evidence="1">The sequence shown here is derived from an EMBL/GenBank/DDBJ whole genome shotgun (WGS) entry which is preliminary data.</text>
</comment>
<gene>
    <name evidence="1" type="ORF">WICPIJ_004707</name>
</gene>
<sequence>MFRIETVFAVAHVVNIWLSMFHEIESQFPGVCMSEPTSVDLSGPLLYLMSHIFTFLSGETNAIQLLLCGETLNPVIGSCWTLEIMDLLVPFEFCLISMMPTSPFVLL</sequence>
<dbReference type="Proteomes" id="UP000774326">
    <property type="component" value="Unassembled WGS sequence"/>
</dbReference>
<keyword evidence="2" id="KW-1185">Reference proteome</keyword>
<name>A0A9P8Q767_WICPI</name>
<dbReference type="AlphaFoldDB" id="A0A9P8Q767"/>
<evidence type="ECO:0000313" key="1">
    <source>
        <dbReference type="EMBL" id="KAH3684327.1"/>
    </source>
</evidence>
<accession>A0A9P8Q767</accession>
<proteinExistence type="predicted"/>
<reference evidence="1" key="2">
    <citation type="submission" date="2021-01" db="EMBL/GenBank/DDBJ databases">
        <authorList>
            <person name="Schikora-Tamarit M.A."/>
        </authorList>
    </citation>
    <scope>NUCLEOTIDE SEQUENCE</scope>
    <source>
        <strain evidence="1">CBS2887</strain>
    </source>
</reference>
<organism evidence="1 2">
    <name type="scientific">Wickerhamomyces pijperi</name>
    <name type="common">Yeast</name>
    <name type="synonym">Pichia pijperi</name>
    <dbReference type="NCBI Taxonomy" id="599730"/>
    <lineage>
        <taxon>Eukaryota</taxon>
        <taxon>Fungi</taxon>
        <taxon>Dikarya</taxon>
        <taxon>Ascomycota</taxon>
        <taxon>Saccharomycotina</taxon>
        <taxon>Saccharomycetes</taxon>
        <taxon>Phaffomycetales</taxon>
        <taxon>Wickerhamomycetaceae</taxon>
        <taxon>Wickerhamomyces</taxon>
    </lineage>
</organism>
<reference evidence="1" key="1">
    <citation type="journal article" date="2021" name="Open Biol.">
        <title>Shared evolutionary footprints suggest mitochondrial oxidative damage underlies multiple complex I losses in fungi.</title>
        <authorList>
            <person name="Schikora-Tamarit M.A."/>
            <person name="Marcet-Houben M."/>
            <person name="Nosek J."/>
            <person name="Gabaldon T."/>
        </authorList>
    </citation>
    <scope>NUCLEOTIDE SEQUENCE</scope>
    <source>
        <strain evidence="1">CBS2887</strain>
    </source>
</reference>
<evidence type="ECO:0000313" key="2">
    <source>
        <dbReference type="Proteomes" id="UP000774326"/>
    </source>
</evidence>